<dbReference type="Proteomes" id="UP000251241">
    <property type="component" value="Unassembled WGS sequence"/>
</dbReference>
<gene>
    <name evidence="1" type="primary">yecE_2</name>
    <name evidence="1" type="ORF">NCTC11343_04931</name>
</gene>
<sequence>MKFGQVEHPEEIDFTLPPTPAETLNLLQHFKNDKPFDVYVGCAKWNKQDLKGFYPRGTKDELAYYSTQFNSVELNATFYNSPGIDQVETWKKKTPANFKFFPKIPQSISHFSRLLNTGDKVKLFTDSIVHFDEKLGMAFLQMHDNYSPKDMARLKLFLHDWPKEVPLALEVRNKDWFSKPEVTKELYALLEETNVTNVLVDTAGRRDMLHMRLTTPTAFIRYVGANHASDYDRLDQWIDVLKLWRENGLQKLYFFIHQNIEIESPLLATHFIKKLNTTFDLDLTYPNKNTGNTLF</sequence>
<evidence type="ECO:0000313" key="1">
    <source>
        <dbReference type="EMBL" id="SPZ92993.1"/>
    </source>
</evidence>
<dbReference type="Gene3D" id="3.20.20.410">
    <property type="entry name" value="Protein of unknown function UPF0759"/>
    <property type="match status" value="1"/>
</dbReference>
<name>A0A2X2JMB8_SPHMU</name>
<dbReference type="InterPro" id="IPR036520">
    <property type="entry name" value="UPF0759_sf"/>
</dbReference>
<proteinExistence type="predicted"/>
<evidence type="ECO:0000313" key="2">
    <source>
        <dbReference type="Proteomes" id="UP000251241"/>
    </source>
</evidence>
<reference evidence="1 2" key="1">
    <citation type="submission" date="2018-06" db="EMBL/GenBank/DDBJ databases">
        <authorList>
            <consortium name="Pathogen Informatics"/>
            <person name="Doyle S."/>
        </authorList>
    </citation>
    <scope>NUCLEOTIDE SEQUENCE [LARGE SCALE GENOMIC DNA]</scope>
    <source>
        <strain evidence="1 2">NCTC11343</strain>
    </source>
</reference>
<dbReference type="SUPFAM" id="SSF117396">
    <property type="entry name" value="TM1631-like"/>
    <property type="match status" value="1"/>
</dbReference>
<dbReference type="GeneID" id="97179805"/>
<protein>
    <submittedName>
        <fullName evidence="1">Protein of uncharacterized function DUF72</fullName>
    </submittedName>
</protein>
<dbReference type="EMBL" id="UAUU01000011">
    <property type="protein sequence ID" value="SPZ92993.1"/>
    <property type="molecule type" value="Genomic_DNA"/>
</dbReference>
<dbReference type="AlphaFoldDB" id="A0A2X2JMB8"/>
<dbReference type="InterPro" id="IPR002763">
    <property type="entry name" value="DUF72"/>
</dbReference>
<dbReference type="PANTHER" id="PTHR30348:SF9">
    <property type="entry name" value="UPF0759 PROTEIN YECE"/>
    <property type="match status" value="1"/>
</dbReference>
<organism evidence="1 2">
    <name type="scientific">Sphingobacterium multivorum</name>
    <dbReference type="NCBI Taxonomy" id="28454"/>
    <lineage>
        <taxon>Bacteria</taxon>
        <taxon>Pseudomonadati</taxon>
        <taxon>Bacteroidota</taxon>
        <taxon>Sphingobacteriia</taxon>
        <taxon>Sphingobacteriales</taxon>
        <taxon>Sphingobacteriaceae</taxon>
        <taxon>Sphingobacterium</taxon>
    </lineage>
</organism>
<dbReference type="RefSeq" id="WP_112376112.1">
    <property type="nucleotide sequence ID" value="NZ_CP069793.1"/>
</dbReference>
<dbReference type="Pfam" id="PF01904">
    <property type="entry name" value="DUF72"/>
    <property type="match status" value="1"/>
</dbReference>
<dbReference type="PANTHER" id="PTHR30348">
    <property type="entry name" value="UNCHARACTERIZED PROTEIN YECE"/>
    <property type="match status" value="1"/>
</dbReference>
<accession>A0A2X2JMB8</accession>